<dbReference type="PRINTS" id="PR00237">
    <property type="entry name" value="GPCRRHODOPSN"/>
</dbReference>
<dbReference type="AlphaFoldDB" id="A0A922HZD0"/>
<reference evidence="12" key="2">
    <citation type="journal article" date="2022" name="Res Sq">
        <title>Comparative Genomics Reveals Insights into the Divergent Evolution of Astigmatic Mites and Household Pest Adaptations.</title>
        <authorList>
            <person name="Xiong Q."/>
            <person name="Wan A.T.-Y."/>
            <person name="Liu X.-Y."/>
            <person name="Fung C.S.-H."/>
            <person name="Xiao X."/>
            <person name="Malainual N."/>
            <person name="Hou J."/>
            <person name="Wang L."/>
            <person name="Wang M."/>
            <person name="Yang K."/>
            <person name="Cui Y."/>
            <person name="Leung E."/>
            <person name="Nong W."/>
            <person name="Shin S.-K."/>
            <person name="Au S."/>
            <person name="Jeong K.Y."/>
            <person name="Chew F.T."/>
            <person name="Hui J."/>
            <person name="Leung T.F."/>
            <person name="Tungtrongchitr A."/>
            <person name="Zhong N."/>
            <person name="Liu Z."/>
            <person name="Tsui S."/>
        </authorList>
    </citation>
    <scope>NUCLEOTIDE SEQUENCE</scope>
    <source>
        <strain evidence="12">Derf</strain>
        <tissue evidence="12">Whole organism</tissue>
    </source>
</reference>
<evidence type="ECO:0000256" key="4">
    <source>
        <dbReference type="ARBA" id="ARBA00022989"/>
    </source>
</evidence>
<dbReference type="EMBL" id="ASGP02000003">
    <property type="protein sequence ID" value="KAH9517311.1"/>
    <property type="molecule type" value="Genomic_DNA"/>
</dbReference>
<dbReference type="Proteomes" id="UP000790347">
    <property type="component" value="Unassembled WGS sequence"/>
</dbReference>
<evidence type="ECO:0000256" key="2">
    <source>
        <dbReference type="ARBA" id="ARBA00010663"/>
    </source>
</evidence>
<protein>
    <recommendedName>
        <fullName evidence="11">G-protein coupled receptors family 1 profile domain-containing protein</fullName>
    </recommendedName>
</protein>
<evidence type="ECO:0000256" key="7">
    <source>
        <dbReference type="ARBA" id="ARBA00023170"/>
    </source>
</evidence>
<accession>A0A922HZD0</accession>
<feature type="transmembrane region" description="Helical" evidence="10">
    <location>
        <begin position="433"/>
        <end position="455"/>
    </location>
</feature>
<feature type="transmembrane region" description="Helical" evidence="10">
    <location>
        <begin position="102"/>
        <end position="123"/>
    </location>
</feature>
<comment type="caution">
    <text evidence="12">The sequence shown here is derived from an EMBL/GenBank/DDBJ whole genome shotgun (WGS) entry which is preliminary data.</text>
</comment>
<dbReference type="PANTHER" id="PTHR45695:SF9">
    <property type="entry name" value="LEUCOKININ RECEPTOR"/>
    <property type="match status" value="1"/>
</dbReference>
<dbReference type="GO" id="GO:0004930">
    <property type="term" value="F:G protein-coupled receptor activity"/>
    <property type="evidence" value="ECO:0007669"/>
    <property type="project" value="UniProtKB-KW"/>
</dbReference>
<comment type="subcellular location">
    <subcellularLocation>
        <location evidence="1">Membrane</location>
        <topology evidence="1">Multi-pass membrane protein</topology>
    </subcellularLocation>
</comment>
<keyword evidence="6 10" id="KW-0472">Membrane</keyword>
<reference evidence="12" key="1">
    <citation type="submission" date="2013-05" db="EMBL/GenBank/DDBJ databases">
        <authorList>
            <person name="Yim A.K.Y."/>
            <person name="Chan T.F."/>
            <person name="Ji K.M."/>
            <person name="Liu X.Y."/>
            <person name="Zhou J.W."/>
            <person name="Li R.Q."/>
            <person name="Yang K.Y."/>
            <person name="Li J."/>
            <person name="Li M."/>
            <person name="Law P.T.W."/>
            <person name="Wu Y.L."/>
            <person name="Cai Z.L."/>
            <person name="Qin H."/>
            <person name="Bao Y."/>
            <person name="Leung R.K.K."/>
            <person name="Ng P.K.S."/>
            <person name="Zou J."/>
            <person name="Zhong X.J."/>
            <person name="Ran P.X."/>
            <person name="Zhong N.S."/>
            <person name="Liu Z.G."/>
            <person name="Tsui S.K.W."/>
        </authorList>
    </citation>
    <scope>NUCLEOTIDE SEQUENCE</scope>
    <source>
        <strain evidence="12">Derf</strain>
        <tissue evidence="12">Whole organism</tissue>
    </source>
</reference>
<evidence type="ECO:0000256" key="3">
    <source>
        <dbReference type="ARBA" id="ARBA00022692"/>
    </source>
</evidence>
<dbReference type="GO" id="GO:0005886">
    <property type="term" value="C:plasma membrane"/>
    <property type="evidence" value="ECO:0007669"/>
    <property type="project" value="TreeGrafter"/>
</dbReference>
<comment type="similarity">
    <text evidence="2 9">Belongs to the G-protein coupled receptor 1 family.</text>
</comment>
<evidence type="ECO:0000313" key="13">
    <source>
        <dbReference type="Proteomes" id="UP000790347"/>
    </source>
</evidence>
<feature type="transmembrane region" description="Helical" evidence="10">
    <location>
        <begin position="194"/>
        <end position="217"/>
    </location>
</feature>
<evidence type="ECO:0000313" key="12">
    <source>
        <dbReference type="EMBL" id="KAH9517311.1"/>
    </source>
</evidence>
<evidence type="ECO:0000256" key="5">
    <source>
        <dbReference type="ARBA" id="ARBA00023040"/>
    </source>
</evidence>
<gene>
    <name evidence="12" type="ORF">DERF_007989</name>
</gene>
<keyword evidence="4 10" id="KW-1133">Transmembrane helix</keyword>
<evidence type="ECO:0000256" key="8">
    <source>
        <dbReference type="ARBA" id="ARBA00023224"/>
    </source>
</evidence>
<dbReference type="Gene3D" id="1.20.1070.10">
    <property type="entry name" value="Rhodopsin 7-helix transmembrane proteins"/>
    <property type="match status" value="2"/>
</dbReference>
<feature type="transmembrane region" description="Helical" evidence="10">
    <location>
        <begin position="144"/>
        <end position="165"/>
    </location>
</feature>
<dbReference type="Pfam" id="PF00001">
    <property type="entry name" value="7tm_1"/>
    <property type="match status" value="1"/>
</dbReference>
<keyword evidence="7 9" id="KW-0675">Receptor</keyword>
<evidence type="ECO:0000256" key="9">
    <source>
        <dbReference type="RuleBase" id="RU000688"/>
    </source>
</evidence>
<dbReference type="PANTHER" id="PTHR45695">
    <property type="entry name" value="LEUCOKININ RECEPTOR-RELATED"/>
    <property type="match status" value="1"/>
</dbReference>
<keyword evidence="5 9" id="KW-0297">G-protein coupled receptor</keyword>
<dbReference type="InterPro" id="IPR000276">
    <property type="entry name" value="GPCR_Rhodpsn"/>
</dbReference>
<organism evidence="12 13">
    <name type="scientific">Dermatophagoides farinae</name>
    <name type="common">American house dust mite</name>
    <dbReference type="NCBI Taxonomy" id="6954"/>
    <lineage>
        <taxon>Eukaryota</taxon>
        <taxon>Metazoa</taxon>
        <taxon>Ecdysozoa</taxon>
        <taxon>Arthropoda</taxon>
        <taxon>Chelicerata</taxon>
        <taxon>Arachnida</taxon>
        <taxon>Acari</taxon>
        <taxon>Acariformes</taxon>
        <taxon>Sarcoptiformes</taxon>
        <taxon>Astigmata</taxon>
        <taxon>Psoroptidia</taxon>
        <taxon>Analgoidea</taxon>
        <taxon>Pyroglyphidae</taxon>
        <taxon>Dermatophagoidinae</taxon>
        <taxon>Dermatophagoides</taxon>
    </lineage>
</organism>
<feature type="transmembrane region" description="Helical" evidence="10">
    <location>
        <begin position="390"/>
        <end position="413"/>
    </location>
</feature>
<dbReference type="SUPFAM" id="SSF81321">
    <property type="entry name" value="Family A G protein-coupled receptor-like"/>
    <property type="match status" value="1"/>
</dbReference>
<dbReference type="PROSITE" id="PS50262">
    <property type="entry name" value="G_PROTEIN_RECEP_F1_2"/>
    <property type="match status" value="1"/>
</dbReference>
<keyword evidence="8 9" id="KW-0807">Transducer</keyword>
<evidence type="ECO:0000256" key="1">
    <source>
        <dbReference type="ARBA" id="ARBA00004141"/>
    </source>
</evidence>
<feature type="transmembrane region" description="Helical" evidence="10">
    <location>
        <begin position="28"/>
        <end position="53"/>
    </location>
</feature>
<proteinExistence type="inferred from homology"/>
<keyword evidence="13" id="KW-1185">Reference proteome</keyword>
<keyword evidence="3 9" id="KW-0812">Transmembrane</keyword>
<dbReference type="PROSITE" id="PS00237">
    <property type="entry name" value="G_PROTEIN_RECEP_F1_1"/>
    <property type="match status" value="1"/>
</dbReference>
<feature type="transmembrane region" description="Helical" evidence="10">
    <location>
        <begin position="65"/>
        <end position="90"/>
    </location>
</feature>
<sequence length="482" mass="56422">MDHTQNTNNNNNKTSEKSLEALDESYQIFLIILYSFTACFAFISNLLTIIVMWKGKRCTRDLRKFLINLSIADLLMAMFTIPFTYTYYMFGHWIFVPSMCSIVNFAQLTTITVSIYTLVAIAIDRYMAIMHPLKKSKSWFKRHRTLIVILIWLSGLLLGLLQFFASETKTFIHNQREYISCDERWKPESMEGKLYTAFIFATTFALPMLALCIIYTAMGWKLFRYRGPEQQQQKFCLDKNFDKKTTCTTTMRKAAVLTNKLNNNANDDDDDVNLESESIIIKISETNVPEIKKLATTKQQADDHFVCLKLSLLNHRKKSSSSSSYYHRHHSKCFNCNGSISSFMIDHNTTTNQRSSKLINIRRHKVFVTFSNSHYPNVKNINFVEQVLKMLIIIIMVFTVCWLPIQLFNILIYFKTNFLHVDSEFKYYAFVGSYFFCHWISMAHSFMNPIIYSFMSKNFRSDMKMIFSNVCHNNSNNNSMNK</sequence>
<dbReference type="InterPro" id="IPR017452">
    <property type="entry name" value="GPCR_Rhodpsn_7TM"/>
</dbReference>
<evidence type="ECO:0000256" key="6">
    <source>
        <dbReference type="ARBA" id="ARBA00023136"/>
    </source>
</evidence>
<evidence type="ECO:0000259" key="11">
    <source>
        <dbReference type="PROSITE" id="PS50262"/>
    </source>
</evidence>
<feature type="domain" description="G-protein coupled receptors family 1 profile" evidence="11">
    <location>
        <begin position="44"/>
        <end position="452"/>
    </location>
</feature>
<evidence type="ECO:0000256" key="10">
    <source>
        <dbReference type="SAM" id="Phobius"/>
    </source>
</evidence>
<name>A0A922HZD0_DERFA</name>